<dbReference type="PANTHER" id="PTHR37691:SF1">
    <property type="entry name" value="BLR3518 PROTEIN"/>
    <property type="match status" value="1"/>
</dbReference>
<keyword evidence="4" id="KW-1185">Reference proteome</keyword>
<sequence length="404" mass="42758">MKRFTLLFAISFLGVMAAGQAWSQGLPDNETVPGSASGPGFGRGQGAGRGMGQGRGMGRGFGRGAGRGQGAGRGIGAEQPSEDNGAASGPDEATAGMHGHDDRHNADREVFQYLLQNHLKITRTVNELPNGVETLTESDVPEIADKIKEHVQWMGYRIDNVNPIRMRDPLFAEIFQHADKIKMVHKETENGVNVIETSDDPYVAKLIQAHAKVVSGFVAHGFSEAMKNHPVPSGESANEPVRTVEKKDSLDSVIAGHGAIAKLPNAVMQPRDRTRFVVDLTGGGDPAKLNGSLKNVARYLNIYADAGAKSANAEVAVVFHGGATRVVLNSEAYAKVFGTTGNPNLELLHQLHEAGVDLYVCGQSLTASGSSPEDVAVFIETAVSALTAVVNLQADGYAYVPLGK</sequence>
<protein>
    <recommendedName>
        <fullName evidence="5">DsrE/DsrF-like family protein</fullName>
    </recommendedName>
</protein>
<dbReference type="InterPro" id="IPR003787">
    <property type="entry name" value="Sulphur_relay_DsrE/F-like"/>
</dbReference>
<proteinExistence type="predicted"/>
<dbReference type="Gene3D" id="3.40.1260.10">
    <property type="entry name" value="DsrEFH-like"/>
    <property type="match status" value="1"/>
</dbReference>
<dbReference type="PANTHER" id="PTHR37691">
    <property type="entry name" value="BLR3518 PROTEIN"/>
    <property type="match status" value="1"/>
</dbReference>
<evidence type="ECO:0000256" key="2">
    <source>
        <dbReference type="SAM" id="SignalP"/>
    </source>
</evidence>
<dbReference type="InterPro" id="IPR027396">
    <property type="entry name" value="DsrEFH-like"/>
</dbReference>
<comment type="caution">
    <text evidence="3">The sequence shown here is derived from an EMBL/GenBank/DDBJ whole genome shotgun (WGS) entry which is preliminary data.</text>
</comment>
<gene>
    <name evidence="3" type="ORF">SAMN06265222_106244</name>
</gene>
<evidence type="ECO:0000313" key="4">
    <source>
        <dbReference type="Proteomes" id="UP001158067"/>
    </source>
</evidence>
<dbReference type="Pfam" id="PF02635">
    <property type="entry name" value="DsrE"/>
    <property type="match status" value="1"/>
</dbReference>
<feature type="compositionally biased region" description="Gly residues" evidence="1">
    <location>
        <begin position="37"/>
        <end position="75"/>
    </location>
</feature>
<evidence type="ECO:0000256" key="1">
    <source>
        <dbReference type="SAM" id="MobiDB-lite"/>
    </source>
</evidence>
<organism evidence="3 4">
    <name type="scientific">Neorhodopirellula lusitana</name>
    <dbReference type="NCBI Taxonomy" id="445327"/>
    <lineage>
        <taxon>Bacteria</taxon>
        <taxon>Pseudomonadati</taxon>
        <taxon>Planctomycetota</taxon>
        <taxon>Planctomycetia</taxon>
        <taxon>Pirellulales</taxon>
        <taxon>Pirellulaceae</taxon>
        <taxon>Neorhodopirellula</taxon>
    </lineage>
</organism>
<dbReference type="RefSeq" id="WP_283432985.1">
    <property type="nucleotide sequence ID" value="NZ_FXUG01000006.1"/>
</dbReference>
<name>A0ABY1Q5S3_9BACT</name>
<dbReference type="Proteomes" id="UP001158067">
    <property type="component" value="Unassembled WGS sequence"/>
</dbReference>
<keyword evidence="2" id="KW-0732">Signal</keyword>
<feature type="chain" id="PRO_5046799463" description="DsrE/DsrF-like family protein" evidence="2">
    <location>
        <begin position="18"/>
        <end position="404"/>
    </location>
</feature>
<feature type="region of interest" description="Disordered" evidence="1">
    <location>
        <begin position="26"/>
        <end position="103"/>
    </location>
</feature>
<evidence type="ECO:0008006" key="5">
    <source>
        <dbReference type="Google" id="ProtNLM"/>
    </source>
</evidence>
<accession>A0ABY1Q5S3</accession>
<reference evidence="3 4" key="1">
    <citation type="submission" date="2017-05" db="EMBL/GenBank/DDBJ databases">
        <authorList>
            <person name="Varghese N."/>
            <person name="Submissions S."/>
        </authorList>
    </citation>
    <scope>NUCLEOTIDE SEQUENCE [LARGE SCALE GENOMIC DNA]</scope>
    <source>
        <strain evidence="3 4">DSM 25457</strain>
    </source>
</reference>
<feature type="signal peptide" evidence="2">
    <location>
        <begin position="1"/>
        <end position="17"/>
    </location>
</feature>
<evidence type="ECO:0000313" key="3">
    <source>
        <dbReference type="EMBL" id="SMP59592.1"/>
    </source>
</evidence>
<dbReference type="SUPFAM" id="SSF75169">
    <property type="entry name" value="DsrEFH-like"/>
    <property type="match status" value="1"/>
</dbReference>
<dbReference type="EMBL" id="FXUG01000006">
    <property type="protein sequence ID" value="SMP59592.1"/>
    <property type="molecule type" value="Genomic_DNA"/>
</dbReference>